<evidence type="ECO:0000256" key="1">
    <source>
        <dbReference type="ARBA" id="ARBA00004141"/>
    </source>
</evidence>
<dbReference type="Pfam" id="PF00520">
    <property type="entry name" value="Ion_trans"/>
    <property type="match status" value="1"/>
</dbReference>
<feature type="region of interest" description="Disordered" evidence="10">
    <location>
        <begin position="522"/>
        <end position="543"/>
    </location>
</feature>
<feature type="compositionally biased region" description="Low complexity" evidence="10">
    <location>
        <begin position="531"/>
        <end position="540"/>
    </location>
</feature>
<dbReference type="PANTHER" id="PTHR45651:SF68">
    <property type="entry name" value="ION TRANSPORT DOMAIN-CONTAINING PROTEIN"/>
    <property type="match status" value="1"/>
</dbReference>
<sequence length="608" mass="70115">MSLQRCVDNLTKIISDAPGKLAQCLPSKVKELLRMKWERTHLDLPASFWNKMIVISCLIAISLDPLFLYIPFIDEGKKCLGMDKKLKNVALILRFLTDITFLVDIGYQIYEGVQNSYKEINQGKAQWELDWQATLIRRDEIVPFAVILARELKWCSLVTDILSVFPMPQLLVVKLFFKMKGPGYLEWRATIINFFLLCQYLPRIYRIILSSTELTRTIRIWVKALFNFFLYILAGHVLGAFWYFFSIQREISCWYQACQNNITYEGCKTTLYCHDRNTSTEDITTFLDEYCKINVPYNDTEPFEYGIFLDSLKSGNAGNNSTFPNKLAYSFWWGLRNLSNFGTNLTTSNYAWENLFTILISITGLLLFIYLIGNVQTFIQMRTTQSEEIRKKIEFKKEATDMWMEKNAIPDDERKEIRKMIKRSDRHLEGDKDSVLENLFNVVPGYMQKFLKHFLCMKILKEVDLLQLMDDSVLKMMCDCLKPVTYAVDHIIFPKEHPIDRMLLIIEGTVLTYSITPIPSLTPGEEKDSGAAPSPSPSMATKQLGKGGVYGEELLTWASPEKTGIDNLPSSNEYVKCHTKVEGFVLSAQDLLKVVSKSKKLWKLNVGP</sequence>
<dbReference type="SUPFAM" id="SSF81324">
    <property type="entry name" value="Voltage-gated potassium channels"/>
    <property type="match status" value="1"/>
</dbReference>
<keyword evidence="9" id="KW-0407">Ion channel</keyword>
<dbReference type="GO" id="GO:0016020">
    <property type="term" value="C:membrane"/>
    <property type="evidence" value="ECO:0007669"/>
    <property type="project" value="UniProtKB-SubCell"/>
</dbReference>
<name>A0A6J5X805_PRUAR</name>
<dbReference type="GO" id="GO:0005216">
    <property type="term" value="F:monoatomic ion channel activity"/>
    <property type="evidence" value="ECO:0007669"/>
    <property type="project" value="InterPro"/>
</dbReference>
<comment type="similarity">
    <text evidence="2">Belongs to the cyclic nucleotide-gated cation channel (TC 1.A.1.5) family.</text>
</comment>
<feature type="transmembrane region" description="Helical" evidence="11">
    <location>
        <begin position="355"/>
        <end position="373"/>
    </location>
</feature>
<feature type="domain" description="Cyclic nucleotide-binding" evidence="12">
    <location>
        <begin position="465"/>
        <end position="565"/>
    </location>
</feature>
<dbReference type="EMBL" id="CAEKKB010000004">
    <property type="protein sequence ID" value="CAB4306968.1"/>
    <property type="molecule type" value="Genomic_DNA"/>
</dbReference>
<dbReference type="InterPro" id="IPR018490">
    <property type="entry name" value="cNMP-bd_dom_sf"/>
</dbReference>
<evidence type="ECO:0000313" key="13">
    <source>
        <dbReference type="EMBL" id="CAB4306968.1"/>
    </source>
</evidence>
<evidence type="ECO:0000256" key="4">
    <source>
        <dbReference type="ARBA" id="ARBA00022692"/>
    </source>
</evidence>
<proteinExistence type="inferred from homology"/>
<keyword evidence="6" id="KW-0406">Ion transport</keyword>
<feature type="transmembrane region" description="Helical" evidence="11">
    <location>
        <begin position="220"/>
        <end position="245"/>
    </location>
</feature>
<evidence type="ECO:0000256" key="7">
    <source>
        <dbReference type="ARBA" id="ARBA00023136"/>
    </source>
</evidence>
<accession>A0A6J5X805</accession>
<evidence type="ECO:0000256" key="6">
    <source>
        <dbReference type="ARBA" id="ARBA00023065"/>
    </source>
</evidence>
<evidence type="ECO:0000313" key="14">
    <source>
        <dbReference type="Proteomes" id="UP000507245"/>
    </source>
</evidence>
<evidence type="ECO:0000256" key="10">
    <source>
        <dbReference type="SAM" id="MobiDB-lite"/>
    </source>
</evidence>
<comment type="subcellular location">
    <subcellularLocation>
        <location evidence="1">Membrane</location>
        <topology evidence="1">Multi-pass membrane protein</topology>
    </subcellularLocation>
</comment>
<keyword evidence="3" id="KW-0813">Transport</keyword>
<dbReference type="Proteomes" id="UP000507245">
    <property type="component" value="Unassembled WGS sequence"/>
</dbReference>
<dbReference type="AlphaFoldDB" id="A0A6J5X805"/>
<dbReference type="Gene3D" id="1.10.287.70">
    <property type="match status" value="1"/>
</dbReference>
<evidence type="ECO:0000256" key="5">
    <source>
        <dbReference type="ARBA" id="ARBA00022989"/>
    </source>
</evidence>
<keyword evidence="7 11" id="KW-0472">Membrane</keyword>
<evidence type="ECO:0000259" key="12">
    <source>
        <dbReference type="PROSITE" id="PS50042"/>
    </source>
</evidence>
<keyword evidence="4 11" id="KW-0812">Transmembrane</keyword>
<dbReference type="SUPFAM" id="SSF51206">
    <property type="entry name" value="cAMP-binding domain-like"/>
    <property type="match status" value="1"/>
</dbReference>
<feature type="transmembrane region" description="Helical" evidence="11">
    <location>
        <begin position="48"/>
        <end position="70"/>
    </location>
</feature>
<keyword evidence="5 11" id="KW-1133">Transmembrane helix</keyword>
<dbReference type="InterPro" id="IPR014710">
    <property type="entry name" value="RmlC-like_jellyroll"/>
</dbReference>
<keyword evidence="14" id="KW-1185">Reference proteome</keyword>
<organism evidence="13 14">
    <name type="scientific">Prunus armeniaca</name>
    <name type="common">Apricot</name>
    <name type="synonym">Armeniaca vulgaris</name>
    <dbReference type="NCBI Taxonomy" id="36596"/>
    <lineage>
        <taxon>Eukaryota</taxon>
        <taxon>Viridiplantae</taxon>
        <taxon>Streptophyta</taxon>
        <taxon>Embryophyta</taxon>
        <taxon>Tracheophyta</taxon>
        <taxon>Spermatophyta</taxon>
        <taxon>Magnoliopsida</taxon>
        <taxon>eudicotyledons</taxon>
        <taxon>Gunneridae</taxon>
        <taxon>Pentapetalae</taxon>
        <taxon>rosids</taxon>
        <taxon>fabids</taxon>
        <taxon>Rosales</taxon>
        <taxon>Rosaceae</taxon>
        <taxon>Amygdaloideae</taxon>
        <taxon>Amygdaleae</taxon>
        <taxon>Prunus</taxon>
    </lineage>
</organism>
<dbReference type="PANTHER" id="PTHR45651">
    <property type="entry name" value="CYCLIC NUCLEOTIDE-GATED ION CHANNEL 15-RELATED-RELATED"/>
    <property type="match status" value="1"/>
</dbReference>
<reference evidence="14" key="1">
    <citation type="journal article" date="2020" name="Genome Biol.">
        <title>Gamete binning: chromosome-level and haplotype-resolved genome assembly enabled by high-throughput single-cell sequencing of gamete genomes.</title>
        <authorList>
            <person name="Campoy J.A."/>
            <person name="Sun H."/>
            <person name="Goel M."/>
            <person name="Jiao W.-B."/>
            <person name="Folz-Donahue K."/>
            <person name="Wang N."/>
            <person name="Rubio M."/>
            <person name="Liu C."/>
            <person name="Kukat C."/>
            <person name="Ruiz D."/>
            <person name="Huettel B."/>
            <person name="Schneeberger K."/>
        </authorList>
    </citation>
    <scope>NUCLEOTIDE SEQUENCE [LARGE SCALE GENOMIC DNA]</scope>
    <source>
        <strain evidence="14">cv. Rojo Pasion</strain>
    </source>
</reference>
<dbReference type="Gene3D" id="2.60.120.10">
    <property type="entry name" value="Jelly Rolls"/>
    <property type="match status" value="1"/>
</dbReference>
<dbReference type="PROSITE" id="PS50042">
    <property type="entry name" value="CNMP_BINDING_3"/>
    <property type="match status" value="1"/>
</dbReference>
<protein>
    <recommendedName>
        <fullName evidence="12">Cyclic nucleotide-binding domain-containing protein</fullName>
    </recommendedName>
</protein>
<gene>
    <name evidence="13" type="ORF">ORAREDHAP_LOCUS25301</name>
</gene>
<dbReference type="CDD" id="cd00038">
    <property type="entry name" value="CAP_ED"/>
    <property type="match status" value="1"/>
</dbReference>
<keyword evidence="8" id="KW-1071">Ligand-gated ion channel</keyword>
<evidence type="ECO:0000256" key="3">
    <source>
        <dbReference type="ARBA" id="ARBA00022448"/>
    </source>
</evidence>
<evidence type="ECO:0000256" key="8">
    <source>
        <dbReference type="ARBA" id="ARBA00023286"/>
    </source>
</evidence>
<evidence type="ECO:0000256" key="9">
    <source>
        <dbReference type="ARBA" id="ARBA00023303"/>
    </source>
</evidence>
<evidence type="ECO:0000256" key="2">
    <source>
        <dbReference type="ARBA" id="ARBA00010486"/>
    </source>
</evidence>
<evidence type="ECO:0000256" key="11">
    <source>
        <dbReference type="SAM" id="Phobius"/>
    </source>
</evidence>
<dbReference type="OrthoDB" id="1163336at2759"/>
<dbReference type="InterPro" id="IPR000595">
    <property type="entry name" value="cNMP-bd_dom"/>
</dbReference>
<dbReference type="InterPro" id="IPR005821">
    <property type="entry name" value="Ion_trans_dom"/>
</dbReference>